<comment type="caution">
    <text evidence="2">The sequence shown here is derived from an EMBL/GenBank/DDBJ whole genome shotgun (WGS) entry which is preliminary data.</text>
</comment>
<evidence type="ECO:0000313" key="2">
    <source>
        <dbReference type="EMBL" id="KAL1204003.1"/>
    </source>
</evidence>
<evidence type="ECO:0000313" key="3">
    <source>
        <dbReference type="Proteomes" id="UP001558713"/>
    </source>
</evidence>
<dbReference type="SMART" id="SM01204">
    <property type="entry name" value="FIST_C"/>
    <property type="match status" value="1"/>
</dbReference>
<dbReference type="SUPFAM" id="SSF81383">
    <property type="entry name" value="F-box domain"/>
    <property type="match status" value="1"/>
</dbReference>
<gene>
    <name evidence="2" type="ORF">V5N11_011845</name>
</gene>
<organism evidence="2 3">
    <name type="scientific">Cardamine amara subsp. amara</name>
    <dbReference type="NCBI Taxonomy" id="228776"/>
    <lineage>
        <taxon>Eukaryota</taxon>
        <taxon>Viridiplantae</taxon>
        <taxon>Streptophyta</taxon>
        <taxon>Embryophyta</taxon>
        <taxon>Tracheophyta</taxon>
        <taxon>Spermatophyta</taxon>
        <taxon>Magnoliopsida</taxon>
        <taxon>eudicotyledons</taxon>
        <taxon>Gunneridae</taxon>
        <taxon>Pentapetalae</taxon>
        <taxon>rosids</taxon>
        <taxon>malvids</taxon>
        <taxon>Brassicales</taxon>
        <taxon>Brassicaceae</taxon>
        <taxon>Cardamineae</taxon>
        <taxon>Cardamine</taxon>
    </lineage>
</organism>
<accession>A0ABD1AB16</accession>
<dbReference type="PANTHER" id="PTHR14939:SF5">
    <property type="entry name" value="F-BOX ONLY PROTEIN 22"/>
    <property type="match status" value="1"/>
</dbReference>
<proteinExistence type="predicted"/>
<dbReference type="InterPro" id="IPR019494">
    <property type="entry name" value="FIST_C"/>
</dbReference>
<dbReference type="EMBL" id="JBANAX010000547">
    <property type="protein sequence ID" value="KAL1204003.1"/>
    <property type="molecule type" value="Genomic_DNA"/>
</dbReference>
<dbReference type="PANTHER" id="PTHR14939">
    <property type="entry name" value="F-BOX ONLY PROTEIN 22"/>
    <property type="match status" value="1"/>
</dbReference>
<dbReference type="AlphaFoldDB" id="A0ABD1AB16"/>
<sequence length="517" mass="56773">MTKGKSETSKKKTHTADMIFINSMNEDLLNNILLRLPAKSFAFASCVNRSWNRVSNRILSRPKLISAFSQNPDKIRAGEEVLDKVLSEPIRPHFVIANITYGNMEETLRLITERVGSRVPIIVSIVSGILGKEACNNKAGEVKELAAINDGMTVVTQFAILLTIGYLPGMKVDVIPAIQAKGESEAAIGDKFVMDIRNYVSLVSDHAVPTCLILFGEDTHATESILRKLDYAMPAETIIVGDQKGEFLHKCGNESRSVQLDKDDTRVLAGLIFARDRHRPAPEAGRIQFDTAISRGVSSVELRYKAANVSVTFPRSSPSTLLTARRSGEAEVLNGLQILDDIENLAGNQFSLNDTYLGVIKRRKYSIGLEKKPKILSSLVFHPVYGADEQYLLVDGAGIKTGDYFQVHLPDLNVAEASLNAVSSQLRNLKSKLKTSQVVGGFVFKGSGRGDSFFGRPNADSSPFLENFPELPFGGIFCGGEIGRSLFVEEGEEKKESSLRRCLHVHSSIYLIVSYTS</sequence>
<dbReference type="InterPro" id="IPR036047">
    <property type="entry name" value="F-box-like_dom_sf"/>
</dbReference>
<feature type="domain" description="FIST C-domain" evidence="1">
    <location>
        <begin position="338"/>
        <end position="485"/>
    </location>
</feature>
<dbReference type="InterPro" id="IPR001810">
    <property type="entry name" value="F-box_dom"/>
</dbReference>
<protein>
    <submittedName>
        <fullName evidence="2">F-box/LRR-repeat protein</fullName>
    </submittedName>
</protein>
<dbReference type="Proteomes" id="UP001558713">
    <property type="component" value="Unassembled WGS sequence"/>
</dbReference>
<dbReference type="Pfam" id="PF00646">
    <property type="entry name" value="F-box"/>
    <property type="match status" value="1"/>
</dbReference>
<reference evidence="2 3" key="1">
    <citation type="submission" date="2024-04" db="EMBL/GenBank/DDBJ databases">
        <title>Genome assembly C_amara_ONT_v2.</title>
        <authorList>
            <person name="Yant L."/>
            <person name="Moore C."/>
            <person name="Slenker M."/>
        </authorList>
    </citation>
    <scope>NUCLEOTIDE SEQUENCE [LARGE SCALE GENOMIC DNA]</scope>
    <source>
        <tissue evidence="2">Leaf</tissue>
    </source>
</reference>
<keyword evidence="3" id="KW-1185">Reference proteome</keyword>
<evidence type="ECO:0000259" key="1">
    <source>
        <dbReference type="SMART" id="SM01204"/>
    </source>
</evidence>
<name>A0ABD1AB16_CARAN</name>